<name>C2M9S3_9PORP</name>
<keyword evidence="6 7" id="KW-0472">Membrane</keyword>
<protein>
    <recommendedName>
        <fullName evidence="7">UPF0056 membrane protein</fullName>
    </recommendedName>
</protein>
<dbReference type="Pfam" id="PF01914">
    <property type="entry name" value="MarC"/>
    <property type="match status" value="1"/>
</dbReference>
<dbReference type="OrthoDB" id="978595at2"/>
<feature type="transmembrane region" description="Helical" evidence="7">
    <location>
        <begin position="20"/>
        <end position="43"/>
    </location>
</feature>
<feature type="transmembrane region" description="Helical" evidence="7">
    <location>
        <begin position="117"/>
        <end position="137"/>
    </location>
</feature>
<keyword evidence="4 7" id="KW-0812">Transmembrane</keyword>
<evidence type="ECO:0000256" key="3">
    <source>
        <dbReference type="ARBA" id="ARBA00022475"/>
    </source>
</evidence>
<sequence>MENLWNSVLSDFEHFTLPSFFATFMILFVSIDIIGAIPIALSLKEKGKVFHPSKVAIISAIMFMAFLFIGEPLLSFFGVDVSSFAVAGSIVLFVLAVEMIFGIQVFQDDDPSGNADIVPLVFPLFAGAASFTAILTMRSSGTANSTLFVAIILNVVCIYLMLRTVSLLERWLGKGGIYILRKFFGVVLLAISVKFFMQNLMIILEPFFGK</sequence>
<feature type="transmembrane region" description="Helical" evidence="7">
    <location>
        <begin position="55"/>
        <end position="78"/>
    </location>
</feature>
<dbReference type="eggNOG" id="COG2095">
    <property type="taxonomic scope" value="Bacteria"/>
</dbReference>
<keyword evidence="5 7" id="KW-1133">Transmembrane helix</keyword>
<evidence type="ECO:0000313" key="9">
    <source>
        <dbReference type="Proteomes" id="UP000003303"/>
    </source>
</evidence>
<evidence type="ECO:0000256" key="7">
    <source>
        <dbReference type="RuleBase" id="RU362048"/>
    </source>
</evidence>
<reference evidence="8 9" key="1">
    <citation type="submission" date="2009-04" db="EMBL/GenBank/DDBJ databases">
        <authorList>
            <person name="Sebastian Y."/>
            <person name="Madupu R."/>
            <person name="Durkin A.S."/>
            <person name="Torralba M."/>
            <person name="Methe B."/>
            <person name="Sutton G.G."/>
            <person name="Strausberg R.L."/>
            <person name="Nelson K.E."/>
        </authorList>
    </citation>
    <scope>NUCLEOTIDE SEQUENCE [LARGE SCALE GENOMIC DNA]</scope>
    <source>
        <strain evidence="8 9">60-3</strain>
    </source>
</reference>
<dbReference type="AlphaFoldDB" id="C2M9S3"/>
<feature type="transmembrane region" description="Helical" evidence="7">
    <location>
        <begin position="143"/>
        <end position="162"/>
    </location>
</feature>
<feature type="transmembrane region" description="Helical" evidence="7">
    <location>
        <begin position="84"/>
        <end position="105"/>
    </location>
</feature>
<dbReference type="EMBL" id="ACLR01000047">
    <property type="protein sequence ID" value="EEK17515.1"/>
    <property type="molecule type" value="Genomic_DNA"/>
</dbReference>
<evidence type="ECO:0000256" key="6">
    <source>
        <dbReference type="ARBA" id="ARBA00023136"/>
    </source>
</evidence>
<evidence type="ECO:0000313" key="8">
    <source>
        <dbReference type="EMBL" id="EEK17515.1"/>
    </source>
</evidence>
<organism evidence="8 9">
    <name type="scientific">Porphyromonas uenonis 60-3</name>
    <dbReference type="NCBI Taxonomy" id="596327"/>
    <lineage>
        <taxon>Bacteria</taxon>
        <taxon>Pseudomonadati</taxon>
        <taxon>Bacteroidota</taxon>
        <taxon>Bacteroidia</taxon>
        <taxon>Bacteroidales</taxon>
        <taxon>Porphyromonadaceae</taxon>
        <taxon>Porphyromonas</taxon>
    </lineage>
</organism>
<dbReference type="GO" id="GO:0005886">
    <property type="term" value="C:plasma membrane"/>
    <property type="evidence" value="ECO:0007669"/>
    <property type="project" value="UniProtKB-SubCell"/>
</dbReference>
<evidence type="ECO:0000256" key="1">
    <source>
        <dbReference type="ARBA" id="ARBA00004651"/>
    </source>
</evidence>
<gene>
    <name evidence="8" type="ORF">PORUE0001_1544</name>
</gene>
<evidence type="ECO:0000256" key="5">
    <source>
        <dbReference type="ARBA" id="ARBA00022989"/>
    </source>
</evidence>
<keyword evidence="3" id="KW-1003">Cell membrane</keyword>
<evidence type="ECO:0000256" key="2">
    <source>
        <dbReference type="ARBA" id="ARBA00009784"/>
    </source>
</evidence>
<dbReference type="PANTHER" id="PTHR33508:SF1">
    <property type="entry name" value="UPF0056 MEMBRANE PROTEIN YHCE"/>
    <property type="match status" value="1"/>
</dbReference>
<comment type="similarity">
    <text evidence="2 7">Belongs to the UPF0056 (MarC) family.</text>
</comment>
<comment type="caution">
    <text evidence="8">The sequence shown here is derived from an EMBL/GenBank/DDBJ whole genome shotgun (WGS) entry which is preliminary data.</text>
</comment>
<dbReference type="InterPro" id="IPR002771">
    <property type="entry name" value="Multi_antbiot-R_MarC"/>
</dbReference>
<dbReference type="Proteomes" id="UP000003303">
    <property type="component" value="Unassembled WGS sequence"/>
</dbReference>
<comment type="subcellular location">
    <subcellularLocation>
        <location evidence="1 7">Cell membrane</location>
        <topology evidence="1 7">Multi-pass membrane protein</topology>
    </subcellularLocation>
</comment>
<accession>C2M9S3</accession>
<proteinExistence type="inferred from homology"/>
<dbReference type="RefSeq" id="WP_007364666.1">
    <property type="nucleotide sequence ID" value="NZ_ACLR01000047.1"/>
</dbReference>
<evidence type="ECO:0000256" key="4">
    <source>
        <dbReference type="ARBA" id="ARBA00022692"/>
    </source>
</evidence>
<dbReference type="PANTHER" id="PTHR33508">
    <property type="entry name" value="UPF0056 MEMBRANE PROTEIN YHCE"/>
    <property type="match status" value="1"/>
</dbReference>
<keyword evidence="9" id="KW-1185">Reference proteome</keyword>
<feature type="transmembrane region" description="Helical" evidence="7">
    <location>
        <begin position="183"/>
        <end position="204"/>
    </location>
</feature>